<evidence type="ECO:0000256" key="1">
    <source>
        <dbReference type="ARBA" id="ARBA00010062"/>
    </source>
</evidence>
<keyword evidence="2 3" id="KW-0732">Signal</keyword>
<sequence>MMLRTGRMRAMAVLLAVLGLVAAACSNSTGEDTGGGGGGDQAVSSAPGVTDSEIRFSVLGTNTNNPLGNCLLDCYAAGVKAYFDYRNSEGGVQGRKLVIAEEIDDALGENQKKALQIISADDTFATLSAPQLAAGWPDLAKAGVPLYGWAIHPAEMNGQEGIFGNAAAPCLDCPDRTFPYVAKLAGATKIAALGYGITANSKMCANQITSTIDKYKADTGQEVVYSNDSLAFGLPNGIGPEVTAMKDAGVQLIISCLDLNAMKTLAQELKRQGLDGLPMYHLNSYNQEVVAGAEGLFDGDYMSVIFRPFEASDGDTAMAKFKEWIAKGDGEPNELAMYGWINADLAYQGILKAGPGFTRQSVIAATNTLTDYSADGLIWPVDWSRQHETPTVQDPVTHGYKQECRALVKANGGAFELVGGTKDKPFVCWPAENAKWTEPVLTSFK</sequence>
<evidence type="ECO:0000313" key="6">
    <source>
        <dbReference type="Proteomes" id="UP000604475"/>
    </source>
</evidence>
<name>A0A937UMX4_9ACTN</name>
<evidence type="ECO:0000259" key="4">
    <source>
        <dbReference type="Pfam" id="PF13458"/>
    </source>
</evidence>
<dbReference type="Gene3D" id="3.40.50.2300">
    <property type="match status" value="2"/>
</dbReference>
<evidence type="ECO:0000256" key="3">
    <source>
        <dbReference type="SAM" id="SignalP"/>
    </source>
</evidence>
<comment type="caution">
    <text evidence="5">The sequence shown here is derived from an EMBL/GenBank/DDBJ whole genome shotgun (WGS) entry which is preliminary data.</text>
</comment>
<evidence type="ECO:0000256" key="2">
    <source>
        <dbReference type="ARBA" id="ARBA00022729"/>
    </source>
</evidence>
<dbReference type="PANTHER" id="PTHR47235">
    <property type="entry name" value="BLR6548 PROTEIN"/>
    <property type="match status" value="1"/>
</dbReference>
<dbReference type="AlphaFoldDB" id="A0A937UMX4"/>
<feature type="domain" description="Leucine-binding protein" evidence="4">
    <location>
        <begin position="75"/>
        <end position="390"/>
    </location>
</feature>
<proteinExistence type="inferred from homology"/>
<feature type="signal peptide" evidence="3">
    <location>
        <begin position="1"/>
        <end position="24"/>
    </location>
</feature>
<dbReference type="SUPFAM" id="SSF53822">
    <property type="entry name" value="Periplasmic binding protein-like I"/>
    <property type="match status" value="1"/>
</dbReference>
<keyword evidence="6" id="KW-1185">Reference proteome</keyword>
<dbReference type="Pfam" id="PF13458">
    <property type="entry name" value="Peripla_BP_6"/>
    <property type="match status" value="1"/>
</dbReference>
<feature type="chain" id="PRO_5037993717" evidence="3">
    <location>
        <begin position="25"/>
        <end position="445"/>
    </location>
</feature>
<dbReference type="PANTHER" id="PTHR47235:SF1">
    <property type="entry name" value="BLR6548 PROTEIN"/>
    <property type="match status" value="1"/>
</dbReference>
<dbReference type="InterPro" id="IPR028081">
    <property type="entry name" value="Leu-bd"/>
</dbReference>
<organism evidence="5 6">
    <name type="scientific">Frankia nepalensis</name>
    <dbReference type="NCBI Taxonomy" id="1836974"/>
    <lineage>
        <taxon>Bacteria</taxon>
        <taxon>Bacillati</taxon>
        <taxon>Actinomycetota</taxon>
        <taxon>Actinomycetes</taxon>
        <taxon>Frankiales</taxon>
        <taxon>Frankiaceae</taxon>
        <taxon>Frankia</taxon>
    </lineage>
</organism>
<reference evidence="5" key="1">
    <citation type="submission" date="2020-12" db="EMBL/GenBank/DDBJ databases">
        <title>Genomic characterization of non-nitrogen-fixing Frankia strains.</title>
        <authorList>
            <person name="Carlos-Shanley C."/>
            <person name="Guerra T."/>
            <person name="Hahn D."/>
        </authorList>
    </citation>
    <scope>NUCLEOTIDE SEQUENCE</scope>
    <source>
        <strain evidence="5">CN6</strain>
    </source>
</reference>
<gene>
    <name evidence="5" type="ORF">I7412_00405</name>
</gene>
<protein>
    <submittedName>
        <fullName evidence="5">ABC transporter substrate-binding protein</fullName>
    </submittedName>
</protein>
<comment type="similarity">
    <text evidence="1">Belongs to the leucine-binding protein family.</text>
</comment>
<dbReference type="PROSITE" id="PS51257">
    <property type="entry name" value="PROKAR_LIPOPROTEIN"/>
    <property type="match status" value="1"/>
</dbReference>
<dbReference type="EMBL" id="JAEACQ010000018">
    <property type="protein sequence ID" value="MBL7625665.1"/>
    <property type="molecule type" value="Genomic_DNA"/>
</dbReference>
<evidence type="ECO:0000313" key="5">
    <source>
        <dbReference type="EMBL" id="MBL7625665.1"/>
    </source>
</evidence>
<accession>A0A937UMX4</accession>
<dbReference type="Proteomes" id="UP000604475">
    <property type="component" value="Unassembled WGS sequence"/>
</dbReference>
<dbReference type="InterPro" id="IPR028082">
    <property type="entry name" value="Peripla_BP_I"/>
</dbReference>